<dbReference type="InterPro" id="IPR013083">
    <property type="entry name" value="Znf_RING/FYVE/PHD"/>
</dbReference>
<accession>A0A9W6YWC0</accession>
<feature type="compositionally biased region" description="Acidic residues" evidence="5">
    <location>
        <begin position="434"/>
        <end position="445"/>
    </location>
</feature>
<dbReference type="EMBL" id="BSXU01001367">
    <property type="protein sequence ID" value="GMG26692.1"/>
    <property type="molecule type" value="Genomic_DNA"/>
</dbReference>
<keyword evidence="2 4" id="KW-0863">Zinc-finger</keyword>
<feature type="region of interest" description="Disordered" evidence="5">
    <location>
        <begin position="289"/>
        <end position="445"/>
    </location>
</feature>
<feature type="region of interest" description="Disordered" evidence="5">
    <location>
        <begin position="107"/>
        <end position="128"/>
    </location>
</feature>
<reference evidence="7" key="1">
    <citation type="submission" date="2023-04" db="EMBL/GenBank/DDBJ databases">
        <title>Ambrosiozyma monospora NBRC 1965.</title>
        <authorList>
            <person name="Ichikawa N."/>
            <person name="Sato H."/>
            <person name="Tonouchi N."/>
        </authorList>
    </citation>
    <scope>NUCLEOTIDE SEQUENCE</scope>
    <source>
        <strain evidence="7">NBRC 1965</strain>
    </source>
</reference>
<dbReference type="GO" id="GO:0008270">
    <property type="term" value="F:zinc ion binding"/>
    <property type="evidence" value="ECO:0007669"/>
    <property type="project" value="UniProtKB-KW"/>
</dbReference>
<dbReference type="SUPFAM" id="SSF57850">
    <property type="entry name" value="RING/U-box"/>
    <property type="match status" value="1"/>
</dbReference>
<organism evidence="7 8">
    <name type="scientific">Ambrosiozyma monospora</name>
    <name type="common">Yeast</name>
    <name type="synonym">Endomycopsis monosporus</name>
    <dbReference type="NCBI Taxonomy" id="43982"/>
    <lineage>
        <taxon>Eukaryota</taxon>
        <taxon>Fungi</taxon>
        <taxon>Dikarya</taxon>
        <taxon>Ascomycota</taxon>
        <taxon>Saccharomycotina</taxon>
        <taxon>Pichiomycetes</taxon>
        <taxon>Pichiales</taxon>
        <taxon>Pichiaceae</taxon>
        <taxon>Ambrosiozyma</taxon>
    </lineage>
</organism>
<feature type="compositionally biased region" description="Low complexity" evidence="5">
    <location>
        <begin position="326"/>
        <end position="389"/>
    </location>
</feature>
<dbReference type="OrthoDB" id="8062037at2759"/>
<evidence type="ECO:0000256" key="2">
    <source>
        <dbReference type="ARBA" id="ARBA00022771"/>
    </source>
</evidence>
<evidence type="ECO:0000256" key="3">
    <source>
        <dbReference type="ARBA" id="ARBA00022833"/>
    </source>
</evidence>
<feature type="domain" description="RING-type" evidence="6">
    <location>
        <begin position="212"/>
        <end position="235"/>
    </location>
</feature>
<name>A0A9W6YWC0_AMBMO</name>
<dbReference type="AlphaFoldDB" id="A0A9W6YWC0"/>
<dbReference type="PANTHER" id="PTHR15710">
    <property type="entry name" value="E3 UBIQUITIN-PROTEIN LIGASE PRAJA"/>
    <property type="match status" value="1"/>
</dbReference>
<evidence type="ECO:0000256" key="1">
    <source>
        <dbReference type="ARBA" id="ARBA00022723"/>
    </source>
</evidence>
<dbReference type="PROSITE" id="PS50089">
    <property type="entry name" value="ZF_RING_2"/>
    <property type="match status" value="1"/>
</dbReference>
<evidence type="ECO:0000256" key="5">
    <source>
        <dbReference type="SAM" id="MobiDB-lite"/>
    </source>
</evidence>
<proteinExistence type="predicted"/>
<evidence type="ECO:0000313" key="8">
    <source>
        <dbReference type="Proteomes" id="UP001165063"/>
    </source>
</evidence>
<keyword evidence="8" id="KW-1185">Reference proteome</keyword>
<sequence length="445" mass="48715">MSQNNNNSNNNTNNNNNRRQGVMRVGPFIRFSSGAGGTDGVIGQVSEGAGSSTFEDLISMMASFRHSKHKKAKKDALMKMLKPVKISDLPPDTRTCSICLDEFEEYEEGKDYSKQQQSETKPQLEKSGTKLELPHYFDGYELNDPPISFPEDETATTETQYSISQDIPAARIDLLQQQLQQSLSHSSSNTSLDNNEENAHDKAHYAVKIPQCNHIFGRSCIMEWWGTHISCPLCRRDLEPALTENVGSGRSSAAFPSIVFYSVALTEVFIPVNWMVIMANPAAEGPRIDDPDVNMPIEGQGFSFGTRAGPDPNVPRNPDYSTFLHPNSDNQSPSAQQNSSTTQSTNNTTPTTTNERSNISQNSSSNTNNNSTNESESGSSSNLSSVSTTMPIHRTAGPTRSNSRVRNDRSHPYSRPSSASSSTSGTSSSQSTPDDFDFPAVDDLD</sequence>
<dbReference type="Proteomes" id="UP001165063">
    <property type="component" value="Unassembled WGS sequence"/>
</dbReference>
<feature type="compositionally biased region" description="Low complexity" evidence="5">
    <location>
        <begin position="1"/>
        <end position="17"/>
    </location>
</feature>
<evidence type="ECO:0000259" key="6">
    <source>
        <dbReference type="PROSITE" id="PS50089"/>
    </source>
</evidence>
<feature type="region of interest" description="Disordered" evidence="5">
    <location>
        <begin position="1"/>
        <end position="20"/>
    </location>
</feature>
<evidence type="ECO:0000313" key="7">
    <source>
        <dbReference type="EMBL" id="GMG26692.1"/>
    </source>
</evidence>
<dbReference type="Pfam" id="PF13639">
    <property type="entry name" value="zf-RING_2"/>
    <property type="match status" value="1"/>
</dbReference>
<keyword evidence="3" id="KW-0862">Zinc</keyword>
<dbReference type="InterPro" id="IPR001841">
    <property type="entry name" value="Znf_RING"/>
</dbReference>
<protein>
    <submittedName>
        <fullName evidence="7">Unnamed protein product</fullName>
    </submittedName>
</protein>
<gene>
    <name evidence="7" type="ORF">Amon01_000332000</name>
</gene>
<feature type="compositionally biased region" description="Low complexity" evidence="5">
    <location>
        <begin position="413"/>
        <end position="433"/>
    </location>
</feature>
<evidence type="ECO:0000256" key="4">
    <source>
        <dbReference type="PROSITE-ProRule" id="PRU00175"/>
    </source>
</evidence>
<dbReference type="Gene3D" id="3.30.40.10">
    <property type="entry name" value="Zinc/RING finger domain, C3HC4 (zinc finger)"/>
    <property type="match status" value="1"/>
</dbReference>
<comment type="caution">
    <text evidence="7">The sequence shown here is derived from an EMBL/GenBank/DDBJ whole genome shotgun (WGS) entry which is preliminary data.</text>
</comment>
<keyword evidence="1" id="KW-0479">Metal-binding</keyword>